<keyword evidence="4" id="KW-0862">Zinc</keyword>
<dbReference type="HOGENOM" id="CLU_009123_12_6_1"/>
<feature type="compositionally biased region" description="Basic and acidic residues" evidence="6">
    <location>
        <begin position="469"/>
        <end position="478"/>
    </location>
</feature>
<feature type="region of interest" description="Disordered" evidence="6">
    <location>
        <begin position="458"/>
        <end position="496"/>
    </location>
</feature>
<evidence type="ECO:0000256" key="4">
    <source>
        <dbReference type="ARBA" id="ARBA00022833"/>
    </source>
</evidence>
<protein>
    <submittedName>
        <fullName evidence="7">Uncharacterized protein</fullName>
    </submittedName>
</protein>
<keyword evidence="8" id="KW-1185">Reference proteome</keyword>
<dbReference type="OMA" id="WHEINGR"/>
<accession>E3MJP8</accession>
<dbReference type="STRING" id="31234.E3MJP8"/>
<dbReference type="SUPFAM" id="SSF53098">
    <property type="entry name" value="Ribonuclease H-like"/>
    <property type="match status" value="1"/>
</dbReference>
<keyword evidence="2" id="KW-0479">Metal-binding</keyword>
<gene>
    <name evidence="7" type="ORF">CRE_19175</name>
</gene>
<name>E3MJP8_CAERE</name>
<dbReference type="Proteomes" id="UP000008281">
    <property type="component" value="Unassembled WGS sequence"/>
</dbReference>
<dbReference type="PANTHER" id="PTHR46481:SF10">
    <property type="entry name" value="ZINC FINGER BED DOMAIN-CONTAINING PROTEIN 39"/>
    <property type="match status" value="1"/>
</dbReference>
<proteinExistence type="predicted"/>
<dbReference type="GO" id="GO:0005634">
    <property type="term" value="C:nucleus"/>
    <property type="evidence" value="ECO:0007669"/>
    <property type="project" value="UniProtKB-SubCell"/>
</dbReference>
<dbReference type="InterPro" id="IPR052035">
    <property type="entry name" value="ZnF_BED_domain_contain"/>
</dbReference>
<dbReference type="AlphaFoldDB" id="E3MJP8"/>
<dbReference type="eggNOG" id="KOG1121">
    <property type="taxonomic scope" value="Eukaryota"/>
</dbReference>
<keyword evidence="5" id="KW-0539">Nucleus</keyword>
<organism evidence="8">
    <name type="scientific">Caenorhabditis remanei</name>
    <name type="common">Caenorhabditis vulgaris</name>
    <dbReference type="NCBI Taxonomy" id="31234"/>
    <lineage>
        <taxon>Eukaryota</taxon>
        <taxon>Metazoa</taxon>
        <taxon>Ecdysozoa</taxon>
        <taxon>Nematoda</taxon>
        <taxon>Chromadorea</taxon>
        <taxon>Rhabditida</taxon>
        <taxon>Rhabditina</taxon>
        <taxon>Rhabditomorpha</taxon>
        <taxon>Rhabditoidea</taxon>
        <taxon>Rhabditidae</taxon>
        <taxon>Peloderinae</taxon>
        <taxon>Caenorhabditis</taxon>
    </lineage>
</organism>
<evidence type="ECO:0000313" key="8">
    <source>
        <dbReference type="Proteomes" id="UP000008281"/>
    </source>
</evidence>
<evidence type="ECO:0000256" key="6">
    <source>
        <dbReference type="SAM" id="MobiDB-lite"/>
    </source>
</evidence>
<reference evidence="7" key="1">
    <citation type="submission" date="2007-07" db="EMBL/GenBank/DDBJ databases">
        <title>PCAP assembly of the Caenorhabditis remanei genome.</title>
        <authorList>
            <consortium name="The Caenorhabditis remanei Sequencing Consortium"/>
            <person name="Wilson R.K."/>
        </authorList>
    </citation>
    <scope>NUCLEOTIDE SEQUENCE [LARGE SCALE GENOMIC DNA]</scope>
    <source>
        <strain evidence="7">PB4641</strain>
    </source>
</reference>
<dbReference type="GeneID" id="9819413"/>
<evidence type="ECO:0000256" key="1">
    <source>
        <dbReference type="ARBA" id="ARBA00004123"/>
    </source>
</evidence>
<dbReference type="KEGG" id="crq:GCK72_025382"/>
<dbReference type="EMBL" id="DS268450">
    <property type="protein sequence ID" value="EFP03586.1"/>
    <property type="molecule type" value="Genomic_DNA"/>
</dbReference>
<evidence type="ECO:0000256" key="3">
    <source>
        <dbReference type="ARBA" id="ARBA00022771"/>
    </source>
</evidence>
<evidence type="ECO:0000313" key="7">
    <source>
        <dbReference type="EMBL" id="EFP03586.1"/>
    </source>
</evidence>
<dbReference type="GO" id="GO:0008270">
    <property type="term" value="F:zinc ion binding"/>
    <property type="evidence" value="ECO:0007669"/>
    <property type="project" value="UniProtKB-KW"/>
</dbReference>
<dbReference type="PANTHER" id="PTHR46481">
    <property type="entry name" value="ZINC FINGER BED DOMAIN-CONTAINING PROTEIN 4"/>
    <property type="match status" value="1"/>
</dbReference>
<dbReference type="InterPro" id="IPR012337">
    <property type="entry name" value="RNaseH-like_sf"/>
</dbReference>
<dbReference type="OrthoDB" id="5816295at2759"/>
<dbReference type="RefSeq" id="XP_003103615.2">
    <property type="nucleotide sequence ID" value="XM_003103567.2"/>
</dbReference>
<sequence>MGKYTKYLIYFPNGTNICAICQHVFNRQKDSCTTIYNYHFKKHHVNVWHEINGREPEPDNYQPVEKKPRELIQVVEPVWNPHDVQADTPDYAKNTEIYRSIMQLIAGAGLPISFVDNPVWRNFCSVALPKLEYKNENEFKKYELPTLYEEYKMKIVGELEEASSISLSFDRWIDPSNDYQYVGIIARLKMQSGVLIRVIGVVEIKPKNDTGEYLYEKLEELVKEYKIKRKIDFIVKDGSLNVECAARLFGKPSFNCIARKLEFAVKSGAEKSFQSTLDKLQKFRSIFDKSVEAKKEYRNIELSMSYFKNYVRHRWNECHDLFKGILMVQQEVDSLTTTTYEDWPKFTREDWTTAQDVIEVLKPIEDATRFVEYGRIGMTSSAIIPLCKVLIREFENINKLRDFCTVFTKTLVEELEVYNENEFLQMGMLLDVRFKGDFAEEKWKEHLIDKLMKSAAEGKLQEETQPNDSVKRLRDNPFHRFMREKRSETPQGTKRTQHEIIRAEVQIWFNEASDSEANPADYWERSTSREKFPNLYRLQQEYLHTPAAAPETVGHLPLNRTATSTNRGLMNAEDFSKLLFLQENIRITGLGLEFPPFYFDDNF</sequence>
<evidence type="ECO:0000256" key="2">
    <source>
        <dbReference type="ARBA" id="ARBA00022723"/>
    </source>
</evidence>
<evidence type="ECO:0000256" key="5">
    <source>
        <dbReference type="ARBA" id="ARBA00023242"/>
    </source>
</evidence>
<dbReference type="CTD" id="9819413"/>
<comment type="subcellular location">
    <subcellularLocation>
        <location evidence="1">Nucleus</location>
    </subcellularLocation>
</comment>
<keyword evidence="3" id="KW-0863">Zinc-finger</keyword>